<feature type="domain" description="B box-type" evidence="7">
    <location>
        <begin position="149"/>
        <end position="189"/>
    </location>
</feature>
<keyword evidence="3" id="KW-0862">Zinc</keyword>
<dbReference type="InterPro" id="IPR013083">
    <property type="entry name" value="Znf_RING/FYVE/PHD"/>
</dbReference>
<name>A0AAV6GQ01_9TELE</name>
<protein>
    <recommendedName>
        <fullName evidence="10">E3 ubiquitin/ISG15 ligase TRIM25-like</fullName>
    </recommendedName>
</protein>
<dbReference type="SMART" id="SM00336">
    <property type="entry name" value="BBOX"/>
    <property type="match status" value="1"/>
</dbReference>
<dbReference type="Pfam" id="PF00643">
    <property type="entry name" value="zf-B_box"/>
    <property type="match status" value="1"/>
</dbReference>
<evidence type="ECO:0000256" key="2">
    <source>
        <dbReference type="ARBA" id="ARBA00022771"/>
    </source>
</evidence>
<dbReference type="PROSITE" id="PS50089">
    <property type="entry name" value="ZF_RING_2"/>
    <property type="match status" value="1"/>
</dbReference>
<dbReference type="Gene3D" id="3.30.40.10">
    <property type="entry name" value="Zinc/RING finger domain, C3HC4 (zinc finger)"/>
    <property type="match status" value="1"/>
</dbReference>
<organism evidence="8 9">
    <name type="scientific">Alosa alosa</name>
    <name type="common">allis shad</name>
    <dbReference type="NCBI Taxonomy" id="278164"/>
    <lineage>
        <taxon>Eukaryota</taxon>
        <taxon>Metazoa</taxon>
        <taxon>Chordata</taxon>
        <taxon>Craniata</taxon>
        <taxon>Vertebrata</taxon>
        <taxon>Euteleostomi</taxon>
        <taxon>Actinopterygii</taxon>
        <taxon>Neopterygii</taxon>
        <taxon>Teleostei</taxon>
        <taxon>Clupei</taxon>
        <taxon>Clupeiformes</taxon>
        <taxon>Clupeoidei</taxon>
        <taxon>Clupeidae</taxon>
        <taxon>Alosa</taxon>
    </lineage>
</organism>
<comment type="caution">
    <text evidence="8">The sequence shown here is derived from an EMBL/GenBank/DDBJ whole genome shotgun (WGS) entry which is preliminary data.</text>
</comment>
<dbReference type="Pfam" id="PF25600">
    <property type="entry name" value="TRIM_CC"/>
    <property type="match status" value="1"/>
</dbReference>
<dbReference type="InterPro" id="IPR017907">
    <property type="entry name" value="Znf_RING_CS"/>
</dbReference>
<evidence type="ECO:0000256" key="4">
    <source>
        <dbReference type="PROSITE-ProRule" id="PRU00024"/>
    </source>
</evidence>
<dbReference type="InterPro" id="IPR058030">
    <property type="entry name" value="TRIM8/14/16/25/29/45/65_CC"/>
</dbReference>
<evidence type="ECO:0000259" key="6">
    <source>
        <dbReference type="PROSITE" id="PS50089"/>
    </source>
</evidence>
<proteinExistence type="predicted"/>
<dbReference type="EMBL" id="JADWDJ010000009">
    <property type="protein sequence ID" value="KAG5275697.1"/>
    <property type="molecule type" value="Genomic_DNA"/>
</dbReference>
<evidence type="ECO:0000256" key="5">
    <source>
        <dbReference type="SAM" id="Coils"/>
    </source>
</evidence>
<dbReference type="Gene3D" id="4.10.830.40">
    <property type="match status" value="1"/>
</dbReference>
<dbReference type="CDD" id="cd19769">
    <property type="entry name" value="Bbox2_TRIM16-like"/>
    <property type="match status" value="1"/>
</dbReference>
<dbReference type="SUPFAM" id="SSF57850">
    <property type="entry name" value="RING/U-box"/>
    <property type="match status" value="1"/>
</dbReference>
<keyword evidence="9" id="KW-1185">Reference proteome</keyword>
<dbReference type="GO" id="GO:0008270">
    <property type="term" value="F:zinc ion binding"/>
    <property type="evidence" value="ECO:0007669"/>
    <property type="project" value="UniProtKB-KW"/>
</dbReference>
<evidence type="ECO:0000313" key="9">
    <source>
        <dbReference type="Proteomes" id="UP000823561"/>
    </source>
</evidence>
<dbReference type="PROSITE" id="PS50119">
    <property type="entry name" value="ZF_BBOX"/>
    <property type="match status" value="1"/>
</dbReference>
<keyword evidence="2 4" id="KW-0863">Zinc-finger</keyword>
<dbReference type="PANTHER" id="PTHR25465:SF5">
    <property type="entry name" value="E3 UBIQUITIN_ISG15 LIGASE TRIM25-RELATED"/>
    <property type="match status" value="1"/>
</dbReference>
<dbReference type="PANTHER" id="PTHR25465">
    <property type="entry name" value="B-BOX DOMAIN CONTAINING"/>
    <property type="match status" value="1"/>
</dbReference>
<dbReference type="Proteomes" id="UP000823561">
    <property type="component" value="Chromosome 9"/>
</dbReference>
<reference evidence="8" key="1">
    <citation type="submission" date="2020-10" db="EMBL/GenBank/DDBJ databases">
        <title>Chromosome-scale genome assembly of the Allis shad, Alosa alosa.</title>
        <authorList>
            <person name="Margot Z."/>
            <person name="Christophe K."/>
            <person name="Cabau C."/>
            <person name="Louis A."/>
            <person name="Berthelot C."/>
            <person name="Parey E."/>
            <person name="Roest Crollius H."/>
            <person name="Montfort J."/>
            <person name="Robinson-Rechavi M."/>
            <person name="Bucao C."/>
            <person name="Bouchez O."/>
            <person name="Gislard M."/>
            <person name="Lluch J."/>
            <person name="Milhes M."/>
            <person name="Lampietro C."/>
            <person name="Lopez Roques C."/>
            <person name="Donnadieu C."/>
            <person name="Braasch I."/>
            <person name="Desvignes T."/>
            <person name="Postlethwait J."/>
            <person name="Bobe J."/>
            <person name="Guiguen Y."/>
        </authorList>
    </citation>
    <scope>NUCLEOTIDE SEQUENCE</scope>
    <source>
        <strain evidence="8">M-15738</strain>
        <tissue evidence="8">Blood</tissue>
    </source>
</reference>
<keyword evidence="1" id="KW-0479">Metal-binding</keyword>
<keyword evidence="5" id="KW-0175">Coiled coil</keyword>
<evidence type="ECO:0008006" key="10">
    <source>
        <dbReference type="Google" id="ProtNLM"/>
    </source>
</evidence>
<evidence type="ECO:0000256" key="1">
    <source>
        <dbReference type="ARBA" id="ARBA00022723"/>
    </source>
</evidence>
<feature type="coiled-coil region" evidence="5">
    <location>
        <begin position="255"/>
        <end position="289"/>
    </location>
</feature>
<sequence>MAEANISVDENHFQCPICLELLKDPVTIPCGHSYCMECITKGWDIDDEKGVYGCPQCRQTFNPRPVLGKNPILANMVAKLKTHGLQSIQSDGGFAEPGDVDCTVCIGRKRKADLTCLECLDSYCATHLCRHEELFLGKKHKMVKAVVDIQARVCSQHNKPLEVFCQTDEECVCVECITEKHQGHDVLSPARAQEHEKRIMELSLQSEISKRESELNKLTENVEPLKSFAQAAVEHSDSVFTELQAFIEQKRVEVAEMIRTQKEAELSRAEQLQEELNVLKKRAADMAQLASTEDYIHFLQSLSSFSPKDLPAVTVSECFSFDGVKTSVSHLKDMVNETCTNQVGLVQRSVKFAMFQEMTRYQLKKYSCYPKLDEDTAHRHHLLSEKGTKLEWSHNPTYRRDYFRDCRQALCSEEFMPDLPSHYSQDFTCQEAK</sequence>
<dbReference type="SMART" id="SM00184">
    <property type="entry name" value="RING"/>
    <property type="match status" value="1"/>
</dbReference>
<evidence type="ECO:0000256" key="3">
    <source>
        <dbReference type="ARBA" id="ARBA00022833"/>
    </source>
</evidence>
<dbReference type="InterPro" id="IPR051051">
    <property type="entry name" value="E3_ubiq-ligase_TRIM/RNF"/>
</dbReference>
<evidence type="ECO:0000259" key="7">
    <source>
        <dbReference type="PROSITE" id="PS50119"/>
    </source>
</evidence>
<accession>A0AAV6GQ01</accession>
<gene>
    <name evidence="8" type="ORF">AALO_G00123540</name>
</gene>
<dbReference type="SUPFAM" id="SSF57845">
    <property type="entry name" value="B-box zinc-binding domain"/>
    <property type="match status" value="1"/>
</dbReference>
<dbReference type="InterPro" id="IPR001841">
    <property type="entry name" value="Znf_RING"/>
</dbReference>
<dbReference type="PROSITE" id="PS00518">
    <property type="entry name" value="ZF_RING_1"/>
    <property type="match status" value="1"/>
</dbReference>
<dbReference type="Gene3D" id="2.60.120.920">
    <property type="match status" value="1"/>
</dbReference>
<dbReference type="Pfam" id="PF15227">
    <property type="entry name" value="zf-C3HC4_4"/>
    <property type="match status" value="1"/>
</dbReference>
<dbReference type="InterPro" id="IPR000315">
    <property type="entry name" value="Znf_B-box"/>
</dbReference>
<dbReference type="AlphaFoldDB" id="A0AAV6GQ01"/>
<dbReference type="InterPro" id="IPR043136">
    <property type="entry name" value="B30.2/SPRY_sf"/>
</dbReference>
<dbReference type="Gene3D" id="3.30.160.60">
    <property type="entry name" value="Classic Zinc Finger"/>
    <property type="match status" value="1"/>
</dbReference>
<feature type="domain" description="RING-type" evidence="6">
    <location>
        <begin position="15"/>
        <end position="58"/>
    </location>
</feature>
<evidence type="ECO:0000313" key="8">
    <source>
        <dbReference type="EMBL" id="KAG5275697.1"/>
    </source>
</evidence>